<evidence type="ECO:0000313" key="3">
    <source>
        <dbReference type="Proteomes" id="UP000198211"/>
    </source>
</evidence>
<feature type="compositionally biased region" description="Basic and acidic residues" evidence="1">
    <location>
        <begin position="234"/>
        <end position="255"/>
    </location>
</feature>
<dbReference type="EMBL" id="NBNE01007672">
    <property type="protein sequence ID" value="OWZ00369.1"/>
    <property type="molecule type" value="Genomic_DNA"/>
</dbReference>
<sequence>MRTPTASSVARAKAAEARKALLKSSATKKGPVRKPLTTRTNGAKPQGFAANLPSESVFAPPAPVVADDGIDQRNVKRRLNAADATAASNRLYEDAKDAKARRDARRAELQVSYTFAPQVNNSFKRRTAPGETEDPNQDRFSRLHAKAKEIQEKKRELQMQHERDGCTFVPTISARAKRLAQPSSGPRYENLYKHAQEMKQKREEKVLERAKTTEEQCPFKPKITTGRAPVKSKPLYDSEREKQKRLNREQKKIETEMSQCTFKPKVSTKRLKSKADDSSDSTTETTTDANAYNRLYQASIDRTERLEKLRQERVEEEKAKAPFQPRITNRSRVLKAKNNTKEPFHKRLYNKDYMKKLDAEREQRRLEGEQQFSFKVKRLRLVLMNRY</sequence>
<feature type="compositionally biased region" description="Low complexity" evidence="1">
    <location>
        <begin position="1"/>
        <end position="12"/>
    </location>
</feature>
<protein>
    <submittedName>
        <fullName evidence="2">Uncharacterized protein</fullName>
    </submittedName>
</protein>
<dbReference type="AlphaFoldDB" id="A0A225V5X6"/>
<comment type="caution">
    <text evidence="2">The sequence shown here is derived from an EMBL/GenBank/DDBJ whole genome shotgun (WGS) entry which is preliminary data.</text>
</comment>
<proteinExistence type="predicted"/>
<feature type="region of interest" description="Disordered" evidence="1">
    <location>
        <begin position="210"/>
        <end position="290"/>
    </location>
</feature>
<accession>A0A225V5X6</accession>
<dbReference type="Proteomes" id="UP000198211">
    <property type="component" value="Unassembled WGS sequence"/>
</dbReference>
<dbReference type="PANTHER" id="PTHR37028">
    <property type="entry name" value="UNNAMED PRODUCT-RELATED"/>
    <property type="match status" value="1"/>
</dbReference>
<name>A0A225V5X6_9STRA</name>
<gene>
    <name evidence="2" type="ORF">PHMEG_00028455</name>
</gene>
<evidence type="ECO:0000313" key="2">
    <source>
        <dbReference type="EMBL" id="OWZ00369.1"/>
    </source>
</evidence>
<organism evidence="2 3">
    <name type="scientific">Phytophthora megakarya</name>
    <dbReference type="NCBI Taxonomy" id="4795"/>
    <lineage>
        <taxon>Eukaryota</taxon>
        <taxon>Sar</taxon>
        <taxon>Stramenopiles</taxon>
        <taxon>Oomycota</taxon>
        <taxon>Peronosporomycetes</taxon>
        <taxon>Peronosporales</taxon>
        <taxon>Peronosporaceae</taxon>
        <taxon>Phytophthora</taxon>
    </lineage>
</organism>
<dbReference type="OrthoDB" id="299616at2759"/>
<evidence type="ECO:0000256" key="1">
    <source>
        <dbReference type="SAM" id="MobiDB-lite"/>
    </source>
</evidence>
<dbReference type="PANTHER" id="PTHR37028:SF4">
    <property type="entry name" value="ALMS MOTIF DOMAIN-CONTAINING PROTEIN"/>
    <property type="match status" value="1"/>
</dbReference>
<reference evidence="3" key="1">
    <citation type="submission" date="2017-03" db="EMBL/GenBank/DDBJ databases">
        <title>Phytopthora megakarya and P. palmivora, two closely related causual agents of cacao black pod achieved similar genome size and gene model numbers by different mechanisms.</title>
        <authorList>
            <person name="Ali S."/>
            <person name="Shao J."/>
            <person name="Larry D.J."/>
            <person name="Kronmiller B."/>
            <person name="Shen D."/>
            <person name="Strem M.D."/>
            <person name="Melnick R.L."/>
            <person name="Guiltinan M.J."/>
            <person name="Tyler B.M."/>
            <person name="Meinhardt L.W."/>
            <person name="Bailey B.A."/>
        </authorList>
    </citation>
    <scope>NUCLEOTIDE SEQUENCE [LARGE SCALE GENOMIC DNA]</scope>
    <source>
        <strain evidence="3">zdho120</strain>
    </source>
</reference>
<keyword evidence="3" id="KW-1185">Reference proteome</keyword>
<feature type="region of interest" description="Disordered" evidence="1">
    <location>
        <begin position="1"/>
        <end position="56"/>
    </location>
</feature>
<feature type="region of interest" description="Disordered" evidence="1">
    <location>
        <begin position="120"/>
        <end position="139"/>
    </location>
</feature>